<feature type="region of interest" description="Disordered" evidence="1">
    <location>
        <begin position="1"/>
        <end position="22"/>
    </location>
</feature>
<dbReference type="AlphaFoldDB" id="A0A955L3L6"/>
<comment type="caution">
    <text evidence="3">The sequence shown here is derived from an EMBL/GenBank/DDBJ whole genome shotgun (WGS) entry which is preliminary data.</text>
</comment>
<feature type="domain" description="GH29D-like beta-sandwich" evidence="2">
    <location>
        <begin position="21"/>
        <end position="52"/>
    </location>
</feature>
<name>A0A955L3L6_9BACT</name>
<accession>A0A955L3L6</accession>
<dbReference type="Proteomes" id="UP000782843">
    <property type="component" value="Unassembled WGS sequence"/>
</dbReference>
<protein>
    <submittedName>
        <fullName evidence="3">Chitobiase/beta-hexosaminidase C-terminal domain-containing protein</fullName>
    </submittedName>
</protein>
<dbReference type="EMBL" id="JAGQLG010000109">
    <property type="protein sequence ID" value="MCA9382327.1"/>
    <property type="molecule type" value="Genomic_DNA"/>
</dbReference>
<gene>
    <name evidence="3" type="ORF">KC660_02885</name>
</gene>
<evidence type="ECO:0000256" key="1">
    <source>
        <dbReference type="SAM" id="MobiDB-lite"/>
    </source>
</evidence>
<reference evidence="3" key="2">
    <citation type="journal article" date="2021" name="Microbiome">
        <title>Successional dynamics and alternative stable states in a saline activated sludge microbial community over 9 years.</title>
        <authorList>
            <person name="Wang Y."/>
            <person name="Ye J."/>
            <person name="Ju F."/>
            <person name="Liu L."/>
            <person name="Boyd J.A."/>
            <person name="Deng Y."/>
            <person name="Parks D.H."/>
            <person name="Jiang X."/>
            <person name="Yin X."/>
            <person name="Woodcroft B.J."/>
            <person name="Tyson G.W."/>
            <person name="Hugenholtz P."/>
            <person name="Polz M.F."/>
            <person name="Zhang T."/>
        </authorList>
    </citation>
    <scope>NUCLEOTIDE SEQUENCE</scope>
    <source>
        <strain evidence="3">HKST-UBA10</strain>
    </source>
</reference>
<organism evidence="3 4">
    <name type="scientific">Candidatus Dojkabacteria bacterium</name>
    <dbReference type="NCBI Taxonomy" id="2099670"/>
    <lineage>
        <taxon>Bacteria</taxon>
        <taxon>Candidatus Dojkabacteria</taxon>
    </lineage>
</organism>
<proteinExistence type="predicted"/>
<evidence type="ECO:0000313" key="3">
    <source>
        <dbReference type="EMBL" id="MCA9382327.1"/>
    </source>
</evidence>
<dbReference type="InterPro" id="IPR059177">
    <property type="entry name" value="GH29D-like_dom"/>
</dbReference>
<feature type="non-terminal residue" evidence="3">
    <location>
        <position position="52"/>
    </location>
</feature>
<evidence type="ECO:0000313" key="4">
    <source>
        <dbReference type="Proteomes" id="UP000782843"/>
    </source>
</evidence>
<evidence type="ECO:0000259" key="2">
    <source>
        <dbReference type="Pfam" id="PF13290"/>
    </source>
</evidence>
<dbReference type="Pfam" id="PF13290">
    <property type="entry name" value="CHB_HEX_C_1"/>
    <property type="match status" value="1"/>
</dbReference>
<feature type="compositionally biased region" description="Polar residues" evidence="1">
    <location>
        <begin position="8"/>
        <end position="22"/>
    </location>
</feature>
<reference evidence="3" key="1">
    <citation type="submission" date="2020-04" db="EMBL/GenBank/DDBJ databases">
        <authorList>
            <person name="Zhang T."/>
        </authorList>
    </citation>
    <scope>NUCLEOTIDE SEQUENCE</scope>
    <source>
        <strain evidence="3">HKST-UBA10</strain>
    </source>
</reference>
<sequence>MVEVLPPQSGQTTVAQPTINPNGGTFTNSVNVTISTSTSGATIRYSTDGSTP</sequence>